<dbReference type="EMBL" id="KZ663566">
    <property type="protein sequence ID" value="PPS11615.1"/>
    <property type="molecule type" value="Genomic_DNA"/>
</dbReference>
<sequence length="598" mass="65991">MGIIHHDQQEEEEALILSSSDQTQHFHCHQQPKDSNLISKFWVESKKLWLIAGPSIFSRLAMFSMTTITQSFAGHLGDLNLAAISIATTVIICITFGFLLGMASALETLCGQAYGAKQYQMLGLYLQRSWIVLFICSILLLPLFIFAAPLLKFMGQPTEVADQTGLVAIWLIPFHLSLPFQFTLQRFLQSQLKTAVIAWVCGVALAVHALISWIFVYKLRVGIVGTALTLDFSWWLTVLGFFVYVVYGGCPLSWTGFSTQAFSELWDFVKLSLASGVMILMENIYYRTLIIVSGYLHNTETAVDALSICMSIFGWESMIPLGFLAATGVRVANELGAGNAKGAKFATIVSVITSLAVGILFWLIIMAFHETLAMIFTSSSSVITMVNMYSTLLAFTIPLNCIQPVLSGVAVGSGWQSVVAFVNIGSYYLVGVPIGVLFGWLQFGITGIWAGMLCGTVVQTLILAVITIKCKWEIEVSEMDKGSKRIRRRPEEDDKSNDVIMNEHQGDQTSFKDILTHTAKPLPCTGALDDDIMLENRDVITGVENGVPSISFSERVHILVKQSMAKTMIVKLLGKRTSLNALWNKICSLWKFSVFPTG</sequence>
<organism evidence="8 9">
    <name type="scientific">Gossypium barbadense</name>
    <name type="common">Sea Island cotton</name>
    <name type="synonym">Hibiscus barbadensis</name>
    <dbReference type="NCBI Taxonomy" id="3634"/>
    <lineage>
        <taxon>Eukaryota</taxon>
        <taxon>Viridiplantae</taxon>
        <taxon>Streptophyta</taxon>
        <taxon>Embryophyta</taxon>
        <taxon>Tracheophyta</taxon>
        <taxon>Spermatophyta</taxon>
        <taxon>Magnoliopsida</taxon>
        <taxon>eudicotyledons</taxon>
        <taxon>Gunneridae</taxon>
        <taxon>Pentapetalae</taxon>
        <taxon>rosids</taxon>
        <taxon>malvids</taxon>
        <taxon>Malvales</taxon>
        <taxon>Malvaceae</taxon>
        <taxon>Malvoideae</taxon>
        <taxon>Gossypium</taxon>
    </lineage>
</organism>
<evidence type="ECO:0000256" key="4">
    <source>
        <dbReference type="ARBA" id="ARBA00022692"/>
    </source>
</evidence>
<dbReference type="GO" id="GO:0042910">
    <property type="term" value="F:xenobiotic transmembrane transporter activity"/>
    <property type="evidence" value="ECO:0007669"/>
    <property type="project" value="InterPro"/>
</dbReference>
<reference evidence="8 9" key="1">
    <citation type="submission" date="2015-01" db="EMBL/GenBank/DDBJ databases">
        <title>Genome of allotetraploid Gossypium barbadense reveals genomic plasticity and fiber elongation in cotton evolution.</title>
        <authorList>
            <person name="Chen X."/>
            <person name="Liu X."/>
            <person name="Zhao B."/>
            <person name="Zheng H."/>
            <person name="Hu Y."/>
            <person name="Lu G."/>
            <person name="Yang C."/>
            <person name="Chen J."/>
            <person name="Shan C."/>
            <person name="Zhang L."/>
            <person name="Zhou Y."/>
            <person name="Wang L."/>
            <person name="Guo W."/>
            <person name="Bai Y."/>
            <person name="Ruan J."/>
            <person name="Shangguan X."/>
            <person name="Mao Y."/>
            <person name="Jiang J."/>
            <person name="Zhu Y."/>
            <person name="Lei J."/>
            <person name="Kang H."/>
            <person name="Chen S."/>
            <person name="He X."/>
            <person name="Wang R."/>
            <person name="Wang Y."/>
            <person name="Chen J."/>
            <person name="Wang L."/>
            <person name="Yu S."/>
            <person name="Wang B."/>
            <person name="Wei J."/>
            <person name="Song S."/>
            <person name="Lu X."/>
            <person name="Gao Z."/>
            <person name="Gu W."/>
            <person name="Deng X."/>
            <person name="Ma D."/>
            <person name="Wang S."/>
            <person name="Liang W."/>
            <person name="Fang L."/>
            <person name="Cai C."/>
            <person name="Zhu X."/>
            <person name="Zhou B."/>
            <person name="Zhang Y."/>
            <person name="Chen Z."/>
            <person name="Xu S."/>
            <person name="Zhu R."/>
            <person name="Wang S."/>
            <person name="Zhang T."/>
            <person name="Zhao G."/>
        </authorList>
    </citation>
    <scope>NUCLEOTIDE SEQUENCE [LARGE SCALE GENOMIC DNA]</scope>
    <source>
        <strain evidence="9">cv. Xinhai21</strain>
        <tissue evidence="8">Leaf</tissue>
    </source>
</reference>
<feature type="transmembrane region" description="Helical" evidence="7">
    <location>
        <begin position="418"/>
        <end position="441"/>
    </location>
</feature>
<feature type="transmembrane region" description="Helical" evidence="7">
    <location>
        <begin position="81"/>
        <end position="109"/>
    </location>
</feature>
<dbReference type="GO" id="GO:0015297">
    <property type="term" value="F:antiporter activity"/>
    <property type="evidence" value="ECO:0007669"/>
    <property type="project" value="InterPro"/>
</dbReference>
<proteinExistence type="inferred from homology"/>
<evidence type="ECO:0000256" key="7">
    <source>
        <dbReference type="RuleBase" id="RU004914"/>
    </source>
</evidence>
<dbReference type="InterPro" id="IPR002528">
    <property type="entry name" value="MATE_fam"/>
</dbReference>
<keyword evidence="3" id="KW-0813">Transport</keyword>
<dbReference type="PANTHER" id="PTHR11206">
    <property type="entry name" value="MULTIDRUG RESISTANCE PROTEIN"/>
    <property type="match status" value="1"/>
</dbReference>
<dbReference type="OrthoDB" id="2126698at2759"/>
<evidence type="ECO:0000313" key="9">
    <source>
        <dbReference type="Proteomes" id="UP000239757"/>
    </source>
</evidence>
<dbReference type="InterPro" id="IPR045069">
    <property type="entry name" value="MATE_euk"/>
</dbReference>
<evidence type="ECO:0000256" key="2">
    <source>
        <dbReference type="ARBA" id="ARBA00010199"/>
    </source>
</evidence>
<evidence type="ECO:0000256" key="6">
    <source>
        <dbReference type="ARBA" id="ARBA00023136"/>
    </source>
</evidence>
<comment type="similarity">
    <text evidence="2 7">Belongs to the multi antimicrobial extrusion (MATE) (TC 2.A.66.1) family.</text>
</comment>
<keyword evidence="4 7" id="KW-0812">Transmembrane</keyword>
<gene>
    <name evidence="8" type="ORF">GOBAR_AA09039</name>
</gene>
<name>A0A2P5Y7P4_GOSBA</name>
<evidence type="ECO:0000256" key="1">
    <source>
        <dbReference type="ARBA" id="ARBA00004141"/>
    </source>
</evidence>
<accession>A0A2P5Y7P4</accession>
<dbReference type="CDD" id="cd13132">
    <property type="entry name" value="MATE_eukaryotic"/>
    <property type="match status" value="1"/>
</dbReference>
<keyword evidence="6 7" id="KW-0472">Membrane</keyword>
<feature type="transmembrane region" description="Helical" evidence="7">
    <location>
        <begin position="345"/>
        <end position="368"/>
    </location>
</feature>
<evidence type="ECO:0000256" key="5">
    <source>
        <dbReference type="ARBA" id="ARBA00022989"/>
    </source>
</evidence>
<feature type="transmembrane region" description="Helical" evidence="7">
    <location>
        <begin position="223"/>
        <end position="247"/>
    </location>
</feature>
<feature type="transmembrane region" description="Helical" evidence="7">
    <location>
        <begin position="48"/>
        <end position="69"/>
    </location>
</feature>
<feature type="transmembrane region" description="Helical" evidence="7">
    <location>
        <begin position="163"/>
        <end position="184"/>
    </location>
</feature>
<feature type="transmembrane region" description="Helical" evidence="7">
    <location>
        <begin position="447"/>
        <end position="468"/>
    </location>
</feature>
<protein>
    <recommendedName>
        <fullName evidence="7">Protein DETOXIFICATION</fullName>
    </recommendedName>
    <alternativeName>
        <fullName evidence="7">Multidrug and toxic compound extrusion protein</fullName>
    </alternativeName>
</protein>
<dbReference type="GO" id="GO:1990961">
    <property type="term" value="P:xenobiotic detoxification by transmembrane export across the plasma membrane"/>
    <property type="evidence" value="ECO:0007669"/>
    <property type="project" value="InterPro"/>
</dbReference>
<evidence type="ECO:0000313" key="8">
    <source>
        <dbReference type="EMBL" id="PPS11615.1"/>
    </source>
</evidence>
<evidence type="ECO:0000256" key="3">
    <source>
        <dbReference type="ARBA" id="ARBA00022448"/>
    </source>
</evidence>
<dbReference type="Pfam" id="PF01554">
    <property type="entry name" value="MatE"/>
    <property type="match status" value="2"/>
</dbReference>
<comment type="subcellular location">
    <subcellularLocation>
        <location evidence="1">Membrane</location>
        <topology evidence="1">Multi-pass membrane protein</topology>
    </subcellularLocation>
</comment>
<dbReference type="Proteomes" id="UP000239757">
    <property type="component" value="Unassembled WGS sequence"/>
</dbReference>
<feature type="transmembrane region" description="Helical" evidence="7">
    <location>
        <begin position="196"/>
        <end position="217"/>
    </location>
</feature>
<dbReference type="AlphaFoldDB" id="A0A2P5Y7P4"/>
<feature type="transmembrane region" description="Helical" evidence="7">
    <location>
        <begin position="130"/>
        <end position="151"/>
    </location>
</feature>
<keyword evidence="5 7" id="KW-1133">Transmembrane helix</keyword>
<dbReference type="GO" id="GO:0016020">
    <property type="term" value="C:membrane"/>
    <property type="evidence" value="ECO:0007669"/>
    <property type="project" value="UniProtKB-SubCell"/>
</dbReference>
<feature type="transmembrane region" description="Helical" evidence="7">
    <location>
        <begin position="388"/>
        <end position="411"/>
    </location>
</feature>
<dbReference type="NCBIfam" id="TIGR00797">
    <property type="entry name" value="matE"/>
    <property type="match status" value="1"/>
</dbReference>